<organism evidence="1 2">
    <name type="scientific">Dovyalis caffra</name>
    <dbReference type="NCBI Taxonomy" id="77055"/>
    <lineage>
        <taxon>Eukaryota</taxon>
        <taxon>Viridiplantae</taxon>
        <taxon>Streptophyta</taxon>
        <taxon>Embryophyta</taxon>
        <taxon>Tracheophyta</taxon>
        <taxon>Spermatophyta</taxon>
        <taxon>Magnoliopsida</taxon>
        <taxon>eudicotyledons</taxon>
        <taxon>Gunneridae</taxon>
        <taxon>Pentapetalae</taxon>
        <taxon>rosids</taxon>
        <taxon>fabids</taxon>
        <taxon>Malpighiales</taxon>
        <taxon>Salicaceae</taxon>
        <taxon>Flacourtieae</taxon>
        <taxon>Dovyalis</taxon>
    </lineage>
</organism>
<gene>
    <name evidence="1" type="ORF">DCAF_LOCUS26258</name>
</gene>
<keyword evidence="2" id="KW-1185">Reference proteome</keyword>
<feature type="non-terminal residue" evidence="1">
    <location>
        <position position="1"/>
    </location>
</feature>
<proteinExistence type="predicted"/>
<dbReference type="EMBL" id="CAWUPB010001197">
    <property type="protein sequence ID" value="CAK7355994.1"/>
    <property type="molecule type" value="Genomic_DNA"/>
</dbReference>
<protein>
    <submittedName>
        <fullName evidence="1">Uncharacterized protein</fullName>
    </submittedName>
</protein>
<accession>A0AAV1STV5</accession>
<sequence length="123" mass="14045">EHNGKGVDLTYKEVSNSPISYYSVVNNERNVSSLNLFRVGAIYGEEEEQEIDFSVDWPRSRRLTNLPEGILDFFDGLKSFEKFVVEFLAKREGNSASFAVMKLLESDIREQQLSKSETHESSS</sequence>
<name>A0AAV1STV5_9ROSI</name>
<reference evidence="1 2" key="1">
    <citation type="submission" date="2024-01" db="EMBL/GenBank/DDBJ databases">
        <authorList>
            <person name="Waweru B."/>
        </authorList>
    </citation>
    <scope>NUCLEOTIDE SEQUENCE [LARGE SCALE GENOMIC DNA]</scope>
</reference>
<evidence type="ECO:0000313" key="1">
    <source>
        <dbReference type="EMBL" id="CAK7355994.1"/>
    </source>
</evidence>
<dbReference type="Proteomes" id="UP001314170">
    <property type="component" value="Unassembled WGS sequence"/>
</dbReference>
<comment type="caution">
    <text evidence="1">The sequence shown here is derived from an EMBL/GenBank/DDBJ whole genome shotgun (WGS) entry which is preliminary data.</text>
</comment>
<dbReference type="AlphaFoldDB" id="A0AAV1STV5"/>
<evidence type="ECO:0000313" key="2">
    <source>
        <dbReference type="Proteomes" id="UP001314170"/>
    </source>
</evidence>